<sequence>MATGSLTMEDAVRLPLSLTDLPALKSDLRKANIDVQAARRIEGAARGFGYGSYATMRLALQDGIQVVEPDDAVFADYIGFTADEYGPRTLSRALARVAVRSVMEREPQLTERGYDTVWPRFSDERKMTLDERKAAFAKRREDTLHDNSMDEFELAWIYLSMQQRRKTINMDFGSYGLKHRAENLSRKQGQYTHLGDYVSNGMFIIAALACGFEAKQIDYGPNACFNISSKTIRATAGHPIMTRRDQGRLFAMAMASA</sequence>
<name>A0ABW3H5D3_9SPHN</name>
<comment type="caution">
    <text evidence="1">The sequence shown here is derived from an EMBL/GenBank/DDBJ whole genome shotgun (WGS) entry which is preliminary data.</text>
</comment>
<keyword evidence="2" id="KW-1185">Reference proteome</keyword>
<gene>
    <name evidence="1" type="ORF">ACFQ1E_04300</name>
</gene>
<evidence type="ECO:0000313" key="2">
    <source>
        <dbReference type="Proteomes" id="UP001596977"/>
    </source>
</evidence>
<dbReference type="Proteomes" id="UP001596977">
    <property type="component" value="Unassembled WGS sequence"/>
</dbReference>
<evidence type="ECO:0000313" key="1">
    <source>
        <dbReference type="EMBL" id="MFD0945555.1"/>
    </source>
</evidence>
<dbReference type="EMBL" id="JBHTJG010000001">
    <property type="protein sequence ID" value="MFD0945555.1"/>
    <property type="molecule type" value="Genomic_DNA"/>
</dbReference>
<organism evidence="1 2">
    <name type="scientific">Sphingomonas canadensis</name>
    <dbReference type="NCBI Taxonomy" id="1219257"/>
    <lineage>
        <taxon>Bacteria</taxon>
        <taxon>Pseudomonadati</taxon>
        <taxon>Pseudomonadota</taxon>
        <taxon>Alphaproteobacteria</taxon>
        <taxon>Sphingomonadales</taxon>
        <taxon>Sphingomonadaceae</taxon>
        <taxon>Sphingomonas</taxon>
    </lineage>
</organism>
<reference evidence="2" key="1">
    <citation type="journal article" date="2019" name="Int. J. Syst. Evol. Microbiol.">
        <title>The Global Catalogue of Microorganisms (GCM) 10K type strain sequencing project: providing services to taxonomists for standard genome sequencing and annotation.</title>
        <authorList>
            <consortium name="The Broad Institute Genomics Platform"/>
            <consortium name="The Broad Institute Genome Sequencing Center for Infectious Disease"/>
            <person name="Wu L."/>
            <person name="Ma J."/>
        </authorList>
    </citation>
    <scope>NUCLEOTIDE SEQUENCE [LARGE SCALE GENOMIC DNA]</scope>
    <source>
        <strain evidence="2">CCUG 62982</strain>
    </source>
</reference>
<protein>
    <submittedName>
        <fullName evidence="1">Uncharacterized protein</fullName>
    </submittedName>
</protein>
<proteinExistence type="predicted"/>
<accession>A0ABW3H5D3</accession>